<evidence type="ECO:0000313" key="2">
    <source>
        <dbReference type="EMBL" id="RCH82654.1"/>
    </source>
</evidence>
<reference evidence="2 3" key="1">
    <citation type="journal article" date="2018" name="G3 (Bethesda)">
        <title>Phylogenetic and Phylogenomic Definition of Rhizopus Species.</title>
        <authorList>
            <person name="Gryganskyi A.P."/>
            <person name="Golan J."/>
            <person name="Dolatabadi S."/>
            <person name="Mondo S."/>
            <person name="Robb S."/>
            <person name="Idnurm A."/>
            <person name="Muszewska A."/>
            <person name="Steczkiewicz K."/>
            <person name="Masonjones S."/>
            <person name="Liao H.L."/>
            <person name="Gajdeczka M.T."/>
            <person name="Anike F."/>
            <person name="Vuek A."/>
            <person name="Anishchenko I.M."/>
            <person name="Voigt K."/>
            <person name="de Hoog G.S."/>
            <person name="Smith M.E."/>
            <person name="Heitman J."/>
            <person name="Vilgalys R."/>
            <person name="Stajich J.E."/>
        </authorList>
    </citation>
    <scope>NUCLEOTIDE SEQUENCE [LARGE SCALE GENOMIC DNA]</scope>
    <source>
        <strain evidence="2 3">LSU 92-RS-03</strain>
    </source>
</reference>
<keyword evidence="1" id="KW-1133">Transmembrane helix</keyword>
<evidence type="ECO:0000313" key="3">
    <source>
        <dbReference type="Proteomes" id="UP000253551"/>
    </source>
</evidence>
<keyword evidence="1" id="KW-0812">Transmembrane</keyword>
<dbReference type="AlphaFoldDB" id="A0A367IY90"/>
<dbReference type="EMBL" id="PJQM01005025">
    <property type="protein sequence ID" value="RCH82654.1"/>
    <property type="molecule type" value="Genomic_DNA"/>
</dbReference>
<comment type="caution">
    <text evidence="2">The sequence shown here is derived from an EMBL/GenBank/DDBJ whole genome shotgun (WGS) entry which is preliminary data.</text>
</comment>
<accession>A0A367IY90</accession>
<dbReference type="Proteomes" id="UP000253551">
    <property type="component" value="Unassembled WGS sequence"/>
</dbReference>
<sequence>KQTVKFSSVQYLQRFASNYGHDPEIQTVMEGLLEVSHYGAFIICILNATTTVAMYIRVPFLFIRGDSNFNIRWIH</sequence>
<protein>
    <submittedName>
        <fullName evidence="2">Uncharacterized protein</fullName>
    </submittedName>
</protein>
<keyword evidence="1" id="KW-0472">Membrane</keyword>
<feature type="non-terminal residue" evidence="2">
    <location>
        <position position="1"/>
    </location>
</feature>
<evidence type="ECO:0000256" key="1">
    <source>
        <dbReference type="SAM" id="Phobius"/>
    </source>
</evidence>
<feature type="transmembrane region" description="Helical" evidence="1">
    <location>
        <begin position="38"/>
        <end position="63"/>
    </location>
</feature>
<gene>
    <name evidence="2" type="ORF">CU098_007427</name>
</gene>
<name>A0A367IY90_RHIST</name>
<keyword evidence="3" id="KW-1185">Reference proteome</keyword>
<organism evidence="2 3">
    <name type="scientific">Rhizopus stolonifer</name>
    <name type="common">Rhizopus nigricans</name>
    <dbReference type="NCBI Taxonomy" id="4846"/>
    <lineage>
        <taxon>Eukaryota</taxon>
        <taxon>Fungi</taxon>
        <taxon>Fungi incertae sedis</taxon>
        <taxon>Mucoromycota</taxon>
        <taxon>Mucoromycotina</taxon>
        <taxon>Mucoromycetes</taxon>
        <taxon>Mucorales</taxon>
        <taxon>Mucorineae</taxon>
        <taxon>Rhizopodaceae</taxon>
        <taxon>Rhizopus</taxon>
    </lineage>
</organism>
<proteinExistence type="predicted"/>